<evidence type="ECO:0000313" key="3">
    <source>
        <dbReference type="Proteomes" id="UP001642464"/>
    </source>
</evidence>
<feature type="region of interest" description="Disordered" evidence="1">
    <location>
        <begin position="1"/>
        <end position="35"/>
    </location>
</feature>
<evidence type="ECO:0000313" key="2">
    <source>
        <dbReference type="EMBL" id="CAK9084358.1"/>
    </source>
</evidence>
<feature type="compositionally biased region" description="Polar residues" evidence="1">
    <location>
        <begin position="1"/>
        <end position="10"/>
    </location>
</feature>
<sequence length="404" mass="45676">MRHQQETLQDQLPGMLLEETSQPSRGRSRASSETGEVEKCAVMVRKIESFRHYSDLTFEAMRKIIKKFDKRFHCRFQETIGMPATAQQLVTAEDISLRVLQPAHECLRQMRVYTSNGSTSNMHSISGIERPLLKLRQITFWLQEVENGVQLLGLHISGAGEDWNTCVKKTFIEVSELRESPLRRRRANSWCTQIALPMDNASQRQSDQEESFDDAKDAEESCSSTHGSQGSRGAFERPSTPRGKAKGPSVSSRGQQRWWMELSDLCPLSGFPIAHLPYPPFKLQLGRGQGHQFFDGQFLLLHLLSSFNFEVRGKPLNEQEIQALDQHVKKCKLSPLRLSRALELLCLVSQGSAGAKQEMQELRSRATKKLGTLKHIQRARLQRGDCATPAAVGPVSRPRRAERG</sequence>
<comment type="caution">
    <text evidence="2">The sequence shown here is derived from an EMBL/GenBank/DDBJ whole genome shotgun (WGS) entry which is preliminary data.</text>
</comment>
<reference evidence="2 3" key="1">
    <citation type="submission" date="2024-02" db="EMBL/GenBank/DDBJ databases">
        <authorList>
            <person name="Chen Y."/>
            <person name="Shah S."/>
            <person name="Dougan E. K."/>
            <person name="Thang M."/>
            <person name="Chan C."/>
        </authorList>
    </citation>
    <scope>NUCLEOTIDE SEQUENCE [LARGE SCALE GENOMIC DNA]</scope>
</reference>
<name>A0ABP0Q7Z9_9DINO</name>
<gene>
    <name evidence="2" type="ORF">SCF082_LOCUS40021</name>
</gene>
<evidence type="ECO:0000256" key="1">
    <source>
        <dbReference type="SAM" id="MobiDB-lite"/>
    </source>
</evidence>
<feature type="region of interest" description="Disordered" evidence="1">
    <location>
        <begin position="198"/>
        <end position="252"/>
    </location>
</feature>
<evidence type="ECO:0008006" key="4">
    <source>
        <dbReference type="Google" id="ProtNLM"/>
    </source>
</evidence>
<proteinExistence type="predicted"/>
<protein>
    <recommendedName>
        <fullName evidence="4">SPX domain-containing protein</fullName>
    </recommendedName>
</protein>
<dbReference type="EMBL" id="CAXAMM010039160">
    <property type="protein sequence ID" value="CAK9084358.1"/>
    <property type="molecule type" value="Genomic_DNA"/>
</dbReference>
<feature type="compositionally biased region" description="Polar residues" evidence="1">
    <location>
        <begin position="19"/>
        <end position="34"/>
    </location>
</feature>
<organism evidence="2 3">
    <name type="scientific">Durusdinium trenchii</name>
    <dbReference type="NCBI Taxonomy" id="1381693"/>
    <lineage>
        <taxon>Eukaryota</taxon>
        <taxon>Sar</taxon>
        <taxon>Alveolata</taxon>
        <taxon>Dinophyceae</taxon>
        <taxon>Suessiales</taxon>
        <taxon>Symbiodiniaceae</taxon>
        <taxon>Durusdinium</taxon>
    </lineage>
</organism>
<accession>A0ABP0Q7Z9</accession>
<keyword evidence="3" id="KW-1185">Reference proteome</keyword>
<feature type="compositionally biased region" description="Polar residues" evidence="1">
    <location>
        <begin position="221"/>
        <end position="231"/>
    </location>
</feature>
<dbReference type="Proteomes" id="UP001642464">
    <property type="component" value="Unassembled WGS sequence"/>
</dbReference>